<dbReference type="OrthoDB" id="2972467at2"/>
<organism evidence="1 2">
    <name type="scientific">Flavobacterium supellecticarium</name>
    <dbReference type="NCBI Taxonomy" id="2565924"/>
    <lineage>
        <taxon>Bacteria</taxon>
        <taxon>Pseudomonadati</taxon>
        <taxon>Bacteroidota</taxon>
        <taxon>Flavobacteriia</taxon>
        <taxon>Flavobacteriales</taxon>
        <taxon>Flavobacteriaceae</taxon>
        <taxon>Flavobacterium</taxon>
    </lineage>
</organism>
<dbReference type="Proteomes" id="UP000307507">
    <property type="component" value="Unassembled WGS sequence"/>
</dbReference>
<dbReference type="AlphaFoldDB" id="A0A4S4A0Q5"/>
<proteinExistence type="predicted"/>
<evidence type="ECO:0000313" key="1">
    <source>
        <dbReference type="EMBL" id="THF51742.1"/>
    </source>
</evidence>
<comment type="caution">
    <text evidence="1">The sequence shown here is derived from an EMBL/GenBank/DDBJ whole genome shotgun (WGS) entry which is preliminary data.</text>
</comment>
<accession>A0A4S4A0Q5</accession>
<sequence>MEENHYYPFGLKHRAYNIESYMYAMPMDGSPGYNIPELVDETVDNPNPYKYKSALTQVIKLREKQQPKQ</sequence>
<dbReference type="RefSeq" id="WP_136402726.1">
    <property type="nucleotide sequence ID" value="NZ_SSNZ01000002.1"/>
</dbReference>
<name>A0A4S4A0Q5_9FLAO</name>
<protein>
    <submittedName>
        <fullName evidence="1">Uncharacterized protein</fullName>
    </submittedName>
</protein>
<keyword evidence="2" id="KW-1185">Reference proteome</keyword>
<reference evidence="1 2" key="1">
    <citation type="submission" date="2019-04" db="EMBL/GenBank/DDBJ databases">
        <title>Flavobacterium sp. nov. isolated from construction timber.</title>
        <authorList>
            <person name="Lin S.-Y."/>
            <person name="Chang C.-T."/>
            <person name="Young C.-C."/>
        </authorList>
    </citation>
    <scope>NUCLEOTIDE SEQUENCE [LARGE SCALE GENOMIC DNA]</scope>
    <source>
        <strain evidence="1 2">CC-CTC003</strain>
    </source>
</reference>
<dbReference type="EMBL" id="SSNZ01000002">
    <property type="protein sequence ID" value="THF51742.1"/>
    <property type="molecule type" value="Genomic_DNA"/>
</dbReference>
<gene>
    <name evidence="1" type="ORF">E6C50_08255</name>
</gene>
<evidence type="ECO:0000313" key="2">
    <source>
        <dbReference type="Proteomes" id="UP000307507"/>
    </source>
</evidence>